<dbReference type="EMBL" id="NPBY01000047">
    <property type="protein sequence ID" value="PAD75145.1"/>
    <property type="molecule type" value="Genomic_DNA"/>
</dbReference>
<organism evidence="2 3">
    <name type="scientific">Paenibacillus campinasensis</name>
    <dbReference type="NCBI Taxonomy" id="66347"/>
    <lineage>
        <taxon>Bacteria</taxon>
        <taxon>Bacillati</taxon>
        <taxon>Bacillota</taxon>
        <taxon>Bacilli</taxon>
        <taxon>Bacillales</taxon>
        <taxon>Paenibacillaceae</taxon>
        <taxon>Paenibacillus</taxon>
    </lineage>
</organism>
<accession>A0A268EPV9</accession>
<sequence length="102" mass="11973">MAFGISKQELQQWKEIVGRGGIALLTHYWFDPRFPQYTTVTKVGCSDLNLLTRWCKENGLDPRYIHNRQPYPHFDLIGPRQAELLQKYANDQHIPRFGLTEV</sequence>
<reference evidence="2 3" key="1">
    <citation type="submission" date="2017-07" db="EMBL/GenBank/DDBJ databases">
        <title>Isolation and whole genome analysis of endospore-forming bacteria from heroin.</title>
        <authorList>
            <person name="Kalinowski J."/>
            <person name="Ahrens B."/>
            <person name="Al-Dilaimi A."/>
            <person name="Winkler A."/>
            <person name="Wibberg D."/>
            <person name="Schleenbecker U."/>
            <person name="Ruckert C."/>
            <person name="Wolfel R."/>
            <person name="Grass G."/>
        </authorList>
    </citation>
    <scope>NUCLEOTIDE SEQUENCE [LARGE SCALE GENOMIC DNA]</scope>
    <source>
        <strain evidence="2 3">7537-G1</strain>
    </source>
</reference>
<dbReference type="Proteomes" id="UP000215596">
    <property type="component" value="Unassembled WGS sequence"/>
</dbReference>
<gene>
    <name evidence="2" type="ORF">CHH67_16100</name>
    <name evidence="1" type="ORF">GNP94_11430</name>
</gene>
<proteinExistence type="predicted"/>
<dbReference type="Proteomes" id="UP000435177">
    <property type="component" value="Unassembled WGS sequence"/>
</dbReference>
<name>A0A268EPV9_9BACL</name>
<dbReference type="RefSeq" id="WP_095266230.1">
    <property type="nucleotide sequence ID" value="NZ_NPBY01000047.1"/>
</dbReference>
<evidence type="ECO:0000313" key="4">
    <source>
        <dbReference type="Proteomes" id="UP000435177"/>
    </source>
</evidence>
<evidence type="ECO:0000313" key="3">
    <source>
        <dbReference type="Proteomes" id="UP000215596"/>
    </source>
</evidence>
<keyword evidence="4" id="KW-1185">Reference proteome</keyword>
<protein>
    <submittedName>
        <fullName evidence="2">Uncharacterized protein</fullName>
    </submittedName>
</protein>
<evidence type="ECO:0000313" key="1">
    <source>
        <dbReference type="EMBL" id="MUG66611.1"/>
    </source>
</evidence>
<comment type="caution">
    <text evidence="2">The sequence shown here is derived from an EMBL/GenBank/DDBJ whole genome shotgun (WGS) entry which is preliminary data.</text>
</comment>
<dbReference type="OrthoDB" id="2361368at2"/>
<dbReference type="EMBL" id="WOAA01000008">
    <property type="protein sequence ID" value="MUG66611.1"/>
    <property type="molecule type" value="Genomic_DNA"/>
</dbReference>
<evidence type="ECO:0000313" key="2">
    <source>
        <dbReference type="EMBL" id="PAD75145.1"/>
    </source>
</evidence>
<dbReference type="AlphaFoldDB" id="A0A268EPV9"/>
<reference evidence="1 4" key="2">
    <citation type="submission" date="2019-11" db="EMBL/GenBank/DDBJ databases">
        <title>Draft genome sequences of five Paenibacillus species of dairy origin.</title>
        <authorList>
            <person name="Olajide A.M."/>
            <person name="Chen S."/>
            <person name="Lapointe G."/>
        </authorList>
    </citation>
    <scope>NUCLEOTIDE SEQUENCE [LARGE SCALE GENOMIC DNA]</scope>
    <source>
        <strain evidence="1 4">3CS1</strain>
    </source>
</reference>